<dbReference type="InterPro" id="IPR019257">
    <property type="entry name" value="MeTrfase_dom"/>
</dbReference>
<dbReference type="InterPro" id="IPR029063">
    <property type="entry name" value="SAM-dependent_MTases_sf"/>
</dbReference>
<keyword evidence="3" id="KW-1185">Reference proteome</keyword>
<dbReference type="Pfam" id="PF10017">
    <property type="entry name" value="Methyltransf_33"/>
    <property type="match status" value="1"/>
</dbReference>
<dbReference type="CDD" id="cd02440">
    <property type="entry name" value="AdoMet_MTases"/>
    <property type="match status" value="1"/>
</dbReference>
<dbReference type="EMBL" id="BMMU01000009">
    <property type="protein sequence ID" value="GGJ34450.1"/>
    <property type="molecule type" value="Genomic_DNA"/>
</dbReference>
<dbReference type="Proteomes" id="UP000625682">
    <property type="component" value="Unassembled WGS sequence"/>
</dbReference>
<proteinExistence type="predicted"/>
<reference evidence="2" key="1">
    <citation type="journal article" date="2014" name="Int. J. Syst. Evol. Microbiol.">
        <title>Complete genome sequence of Corynebacterium casei LMG S-19264T (=DSM 44701T), isolated from a smear-ripened cheese.</title>
        <authorList>
            <consortium name="US DOE Joint Genome Institute (JGI-PGF)"/>
            <person name="Walter F."/>
            <person name="Albersmeier A."/>
            <person name="Kalinowski J."/>
            <person name="Ruckert C."/>
        </authorList>
    </citation>
    <scope>NUCLEOTIDE SEQUENCE</scope>
    <source>
        <strain evidence="2">CGMCC 4.7272</strain>
    </source>
</reference>
<accession>A0A917NW77</accession>
<gene>
    <name evidence="2" type="ORF">GCM10012282_34020</name>
</gene>
<protein>
    <recommendedName>
        <fullName evidence="1">Histidine-specific methyltransferase SAM-dependent domain-containing protein</fullName>
    </recommendedName>
</protein>
<evidence type="ECO:0000313" key="2">
    <source>
        <dbReference type="EMBL" id="GGJ34450.1"/>
    </source>
</evidence>
<feature type="domain" description="Histidine-specific methyltransferase SAM-dependent" evidence="1">
    <location>
        <begin position="89"/>
        <end position="271"/>
    </location>
</feature>
<name>A0A917NW77_9ACTN</name>
<reference evidence="2" key="2">
    <citation type="submission" date="2020-09" db="EMBL/GenBank/DDBJ databases">
        <authorList>
            <person name="Sun Q."/>
            <person name="Zhou Y."/>
        </authorList>
    </citation>
    <scope>NUCLEOTIDE SEQUENCE</scope>
    <source>
        <strain evidence="2">CGMCC 4.7272</strain>
    </source>
</reference>
<evidence type="ECO:0000259" key="1">
    <source>
        <dbReference type="Pfam" id="PF10017"/>
    </source>
</evidence>
<organism evidence="2 3">
    <name type="scientific">Streptomyces lacrimifluminis</name>
    <dbReference type="NCBI Taxonomy" id="1500077"/>
    <lineage>
        <taxon>Bacteria</taxon>
        <taxon>Bacillati</taxon>
        <taxon>Actinomycetota</taxon>
        <taxon>Actinomycetes</taxon>
        <taxon>Kitasatosporales</taxon>
        <taxon>Streptomycetaceae</taxon>
        <taxon>Streptomyces</taxon>
    </lineage>
</organism>
<dbReference type="AlphaFoldDB" id="A0A917NW77"/>
<dbReference type="RefSeq" id="WP_189148179.1">
    <property type="nucleotide sequence ID" value="NZ_BAABER010000020.1"/>
</dbReference>
<dbReference type="SUPFAM" id="SSF53335">
    <property type="entry name" value="S-adenosyl-L-methionine-dependent methyltransferases"/>
    <property type="match status" value="1"/>
</dbReference>
<evidence type="ECO:0000313" key="3">
    <source>
        <dbReference type="Proteomes" id="UP000625682"/>
    </source>
</evidence>
<dbReference type="Gene3D" id="3.40.50.150">
    <property type="entry name" value="Vaccinia Virus protein VP39"/>
    <property type="match status" value="1"/>
</dbReference>
<sequence>MHYFKHSQLVERFHVSKKTVSNWIDASKAGKNRLKLVTHGKFTHILDSPENVLILERLAEKARRYQSGQYKKIQPKPEFYSIFSEHQRADIVRSMNRDREIPRQYGYMKDGATNWDNWLQRLANEESPNILKGTVELIQKNMETLDWLLEGNKRVNVIDLGAGNAYPVKGLLGHLIERNLLHRYIAVDISPSMLDLAKHNVTEWYGDDVKFEGYVRDISYERFDDLLVDDIEVEETINLVLLLGATPMNFRSFTDVLNPVHASMGQNDLLMYTGKPDTEMARRYFDFSSTPGAGKLSPSHKYILDLLNIDESLYDVKQGFDETLRMRFIRIRLTTPVMIEFETRGTKRSVTLEIGDEILLLRVWHLSALEVISEFEKSGFTLLQSSLTKDRQSFLSISGVEARNDMERM</sequence>
<comment type="caution">
    <text evidence="2">The sequence shown here is derived from an EMBL/GenBank/DDBJ whole genome shotgun (WGS) entry which is preliminary data.</text>
</comment>